<keyword evidence="4 6" id="KW-0663">Pyridoxal phosphate</keyword>
<evidence type="ECO:0000313" key="8">
    <source>
        <dbReference type="EMBL" id="NNF06001.1"/>
    </source>
</evidence>
<dbReference type="GO" id="GO:0016831">
    <property type="term" value="F:carboxy-lyase activity"/>
    <property type="evidence" value="ECO:0007669"/>
    <property type="project" value="UniProtKB-KW"/>
</dbReference>
<protein>
    <submittedName>
        <fullName evidence="8">Aminotransferase class V-fold PLP-dependent enzyme</fullName>
    </submittedName>
</protein>
<feature type="non-terminal residue" evidence="8">
    <location>
        <position position="1"/>
    </location>
</feature>
<reference evidence="8 9" key="1">
    <citation type="submission" date="2020-03" db="EMBL/GenBank/DDBJ databases">
        <title>Metabolic flexibility allows generalist bacteria to become dominant in a frequently disturbed ecosystem.</title>
        <authorList>
            <person name="Chen Y.-J."/>
            <person name="Leung P.M."/>
            <person name="Bay S.K."/>
            <person name="Hugenholtz P."/>
            <person name="Kessler A.J."/>
            <person name="Shelley G."/>
            <person name="Waite D.W."/>
            <person name="Cook P.L."/>
            <person name="Greening C."/>
        </authorList>
    </citation>
    <scope>NUCLEOTIDE SEQUENCE [LARGE SCALE GENOMIC DNA]</scope>
    <source>
        <strain evidence="8">SS_bin_28</strain>
    </source>
</reference>
<keyword evidence="3" id="KW-0210">Decarboxylase</keyword>
<keyword evidence="5 7" id="KW-0456">Lyase</keyword>
<keyword evidence="8" id="KW-0808">Transferase</keyword>
<gene>
    <name evidence="8" type="ORF">HKN21_04515</name>
</gene>
<dbReference type="Pfam" id="PF00282">
    <property type="entry name" value="Pyridoxal_deC"/>
    <property type="match status" value="1"/>
</dbReference>
<dbReference type="Gene3D" id="3.90.1150.10">
    <property type="entry name" value="Aspartate Aminotransferase, domain 1"/>
    <property type="match status" value="1"/>
</dbReference>
<evidence type="ECO:0000256" key="6">
    <source>
        <dbReference type="PIRSR" id="PIRSR602129-50"/>
    </source>
</evidence>
<evidence type="ECO:0000313" key="9">
    <source>
        <dbReference type="Proteomes" id="UP000547674"/>
    </source>
</evidence>
<evidence type="ECO:0000256" key="5">
    <source>
        <dbReference type="ARBA" id="ARBA00023239"/>
    </source>
</evidence>
<sequence length="284" mass="31051">TLLRALRHLGIGTNAVVHVAQLEDGTIDVAALEAELARDPNHLTIVSLAAGDLNRGAFDSFDACCEIAHKYGAWVHVDGAFGLWASASPRFEHLTKGIERADSWATDAHKWLNVPYDSGLVFVADKEAHRGAMSIPAAYAVDVEGVRDQFEWGPEWSRRARGFPVYAALRSLGRRGMAELVENSCDLAKSLVEQLGELPEVEVLSAPVINQGLVRFLDAGGDHDTFTERIINAINATGEGWFGPTTWRGMRVMRISVCNYRTTQADIDRVVAAFRAALREHSSG</sequence>
<comment type="cofactor">
    <cofactor evidence="1 6 7">
        <name>pyridoxal 5'-phosphate</name>
        <dbReference type="ChEBI" id="CHEBI:597326"/>
    </cofactor>
</comment>
<evidence type="ECO:0000256" key="3">
    <source>
        <dbReference type="ARBA" id="ARBA00022793"/>
    </source>
</evidence>
<proteinExistence type="inferred from homology"/>
<dbReference type="InterPro" id="IPR015424">
    <property type="entry name" value="PyrdxlP-dep_Trfase"/>
</dbReference>
<feature type="modified residue" description="N6-(pyridoxal phosphate)lysine" evidence="6">
    <location>
        <position position="110"/>
    </location>
</feature>
<dbReference type="Proteomes" id="UP000547674">
    <property type="component" value="Unassembled WGS sequence"/>
</dbReference>
<dbReference type="InterPro" id="IPR010977">
    <property type="entry name" value="Aromatic_deC"/>
</dbReference>
<dbReference type="InterPro" id="IPR015421">
    <property type="entry name" value="PyrdxlP-dep_Trfase_major"/>
</dbReference>
<accession>A0A7Y2E6A5</accession>
<keyword evidence="8" id="KW-0032">Aminotransferase</keyword>
<comment type="similarity">
    <text evidence="2 7">Belongs to the group II decarboxylase family.</text>
</comment>
<dbReference type="PANTHER" id="PTHR11999:SF70">
    <property type="entry name" value="MIP05841P"/>
    <property type="match status" value="1"/>
</dbReference>
<evidence type="ECO:0000256" key="7">
    <source>
        <dbReference type="RuleBase" id="RU000382"/>
    </source>
</evidence>
<name>A0A7Y2E6A5_UNCEI</name>
<dbReference type="AlphaFoldDB" id="A0A7Y2E6A5"/>
<evidence type="ECO:0000256" key="1">
    <source>
        <dbReference type="ARBA" id="ARBA00001933"/>
    </source>
</evidence>
<dbReference type="Gene3D" id="3.40.640.10">
    <property type="entry name" value="Type I PLP-dependent aspartate aminotransferase-like (Major domain)"/>
    <property type="match status" value="1"/>
</dbReference>
<dbReference type="GO" id="GO:0008483">
    <property type="term" value="F:transaminase activity"/>
    <property type="evidence" value="ECO:0007669"/>
    <property type="project" value="UniProtKB-KW"/>
</dbReference>
<dbReference type="GO" id="GO:0019752">
    <property type="term" value="P:carboxylic acid metabolic process"/>
    <property type="evidence" value="ECO:0007669"/>
    <property type="project" value="InterPro"/>
</dbReference>
<dbReference type="SUPFAM" id="SSF53383">
    <property type="entry name" value="PLP-dependent transferases"/>
    <property type="match status" value="1"/>
</dbReference>
<evidence type="ECO:0000256" key="4">
    <source>
        <dbReference type="ARBA" id="ARBA00022898"/>
    </source>
</evidence>
<comment type="caution">
    <text evidence="8">The sequence shown here is derived from an EMBL/GenBank/DDBJ whole genome shotgun (WGS) entry which is preliminary data.</text>
</comment>
<dbReference type="PANTHER" id="PTHR11999">
    <property type="entry name" value="GROUP II PYRIDOXAL-5-PHOSPHATE DECARBOXYLASE"/>
    <property type="match status" value="1"/>
</dbReference>
<dbReference type="GO" id="GO:0030170">
    <property type="term" value="F:pyridoxal phosphate binding"/>
    <property type="evidence" value="ECO:0007669"/>
    <property type="project" value="InterPro"/>
</dbReference>
<evidence type="ECO:0000256" key="2">
    <source>
        <dbReference type="ARBA" id="ARBA00009533"/>
    </source>
</evidence>
<dbReference type="EMBL" id="JABDJR010000167">
    <property type="protein sequence ID" value="NNF06001.1"/>
    <property type="molecule type" value="Genomic_DNA"/>
</dbReference>
<dbReference type="InterPro" id="IPR002129">
    <property type="entry name" value="PyrdxlP-dep_de-COase"/>
</dbReference>
<organism evidence="8 9">
    <name type="scientific">Eiseniibacteriota bacterium</name>
    <dbReference type="NCBI Taxonomy" id="2212470"/>
    <lineage>
        <taxon>Bacteria</taxon>
        <taxon>Candidatus Eiseniibacteriota</taxon>
    </lineage>
</organism>
<dbReference type="InterPro" id="IPR015422">
    <property type="entry name" value="PyrdxlP-dep_Trfase_small"/>
</dbReference>